<sequence length="135" mass="15271">MFLRCQLVNLVTDFMKYKILIVDDEPNIVMSLEYAFKKQDFEVFIARDGSEALELLKLSTPDIVLLDIMMPNVDGYQTLKHIKSTASLEATKVVFLTAKNKASDIEKGLNLGADKYLIKPFSVKKIVAEILQLLT</sequence>
<keyword evidence="5" id="KW-0804">Transcription</keyword>
<dbReference type="CDD" id="cd17574">
    <property type="entry name" value="REC_OmpR"/>
    <property type="match status" value="1"/>
</dbReference>
<name>A0A1G7EEU7_9FLAO</name>
<feature type="modified residue" description="4-aspartylphosphate" evidence="6">
    <location>
        <position position="67"/>
    </location>
</feature>
<keyword evidence="9" id="KW-1185">Reference proteome</keyword>
<evidence type="ECO:0000313" key="9">
    <source>
        <dbReference type="Proteomes" id="UP000182114"/>
    </source>
</evidence>
<evidence type="ECO:0000256" key="2">
    <source>
        <dbReference type="ARBA" id="ARBA00023012"/>
    </source>
</evidence>
<dbReference type="InterPro" id="IPR011006">
    <property type="entry name" value="CheY-like_superfamily"/>
</dbReference>
<evidence type="ECO:0000313" key="8">
    <source>
        <dbReference type="EMBL" id="SDE61905.1"/>
    </source>
</evidence>
<dbReference type="Gene3D" id="3.40.50.2300">
    <property type="match status" value="1"/>
</dbReference>
<evidence type="ECO:0000256" key="6">
    <source>
        <dbReference type="PROSITE-ProRule" id="PRU00169"/>
    </source>
</evidence>
<dbReference type="SMART" id="SM00448">
    <property type="entry name" value="REC"/>
    <property type="match status" value="1"/>
</dbReference>
<evidence type="ECO:0000256" key="5">
    <source>
        <dbReference type="ARBA" id="ARBA00023163"/>
    </source>
</evidence>
<dbReference type="EMBL" id="FNBD01000002">
    <property type="protein sequence ID" value="SDE61905.1"/>
    <property type="molecule type" value="Genomic_DNA"/>
</dbReference>
<keyword evidence="2" id="KW-0902">Two-component regulatory system</keyword>
<protein>
    <submittedName>
        <fullName evidence="8">Response regulator receiver domain-containing protein</fullName>
    </submittedName>
</protein>
<dbReference type="Pfam" id="PF00072">
    <property type="entry name" value="Response_reg"/>
    <property type="match status" value="1"/>
</dbReference>
<dbReference type="Proteomes" id="UP000182114">
    <property type="component" value="Unassembled WGS sequence"/>
</dbReference>
<dbReference type="GO" id="GO:0000160">
    <property type="term" value="P:phosphorelay signal transduction system"/>
    <property type="evidence" value="ECO:0007669"/>
    <property type="project" value="UniProtKB-KW"/>
</dbReference>
<proteinExistence type="predicted"/>
<organism evidence="8 9">
    <name type="scientific">Cellulophaga baltica</name>
    <dbReference type="NCBI Taxonomy" id="76594"/>
    <lineage>
        <taxon>Bacteria</taxon>
        <taxon>Pseudomonadati</taxon>
        <taxon>Bacteroidota</taxon>
        <taxon>Flavobacteriia</taxon>
        <taxon>Flavobacteriales</taxon>
        <taxon>Flavobacteriaceae</taxon>
        <taxon>Cellulophaga</taxon>
    </lineage>
</organism>
<dbReference type="GO" id="GO:0003677">
    <property type="term" value="F:DNA binding"/>
    <property type="evidence" value="ECO:0007669"/>
    <property type="project" value="UniProtKB-KW"/>
</dbReference>
<dbReference type="AlphaFoldDB" id="A0A1G7EEU7"/>
<gene>
    <name evidence="8" type="ORF">SAMN04487992_102265</name>
</gene>
<dbReference type="PROSITE" id="PS50110">
    <property type="entry name" value="RESPONSE_REGULATORY"/>
    <property type="match status" value="1"/>
</dbReference>
<dbReference type="PANTHER" id="PTHR44591">
    <property type="entry name" value="STRESS RESPONSE REGULATOR PROTEIN 1"/>
    <property type="match status" value="1"/>
</dbReference>
<dbReference type="FunFam" id="3.40.50.2300:FF:000001">
    <property type="entry name" value="DNA-binding response regulator PhoB"/>
    <property type="match status" value="1"/>
</dbReference>
<accession>A0A1G7EEU7</accession>
<keyword evidence="1 6" id="KW-0597">Phosphoprotein</keyword>
<evidence type="ECO:0000256" key="3">
    <source>
        <dbReference type="ARBA" id="ARBA00023015"/>
    </source>
</evidence>
<keyword evidence="3" id="KW-0805">Transcription regulation</keyword>
<dbReference type="PANTHER" id="PTHR44591:SF3">
    <property type="entry name" value="RESPONSE REGULATORY DOMAIN-CONTAINING PROTEIN"/>
    <property type="match status" value="1"/>
</dbReference>
<evidence type="ECO:0000256" key="4">
    <source>
        <dbReference type="ARBA" id="ARBA00023125"/>
    </source>
</evidence>
<dbReference type="InterPro" id="IPR050595">
    <property type="entry name" value="Bact_response_regulator"/>
</dbReference>
<evidence type="ECO:0000259" key="7">
    <source>
        <dbReference type="PROSITE" id="PS50110"/>
    </source>
</evidence>
<keyword evidence="4" id="KW-0238">DNA-binding</keyword>
<dbReference type="SUPFAM" id="SSF52172">
    <property type="entry name" value="CheY-like"/>
    <property type="match status" value="1"/>
</dbReference>
<reference evidence="9" key="1">
    <citation type="submission" date="2016-10" db="EMBL/GenBank/DDBJ databases">
        <authorList>
            <person name="Varghese N."/>
            <person name="Submissions S."/>
        </authorList>
    </citation>
    <scope>NUCLEOTIDE SEQUENCE [LARGE SCALE GENOMIC DNA]</scope>
    <source>
        <strain evidence="9">DSM 24729</strain>
    </source>
</reference>
<feature type="domain" description="Response regulatory" evidence="7">
    <location>
        <begin position="18"/>
        <end position="134"/>
    </location>
</feature>
<evidence type="ECO:0000256" key="1">
    <source>
        <dbReference type="ARBA" id="ARBA00022553"/>
    </source>
</evidence>
<dbReference type="InterPro" id="IPR001789">
    <property type="entry name" value="Sig_transdc_resp-reg_receiver"/>
</dbReference>
<dbReference type="eggNOG" id="COG0745">
    <property type="taxonomic scope" value="Bacteria"/>
</dbReference>